<name>A0AAP0PVB0_9MAGN</name>
<protein>
    <submittedName>
        <fullName evidence="2">Uncharacterized protein</fullName>
    </submittedName>
</protein>
<sequence>MSIQWLVRNQLAEADEFKDKMKDRVISALVPFISALIAFCPDFPGCGIGVITKKLESICNHFIAKMYHDVGANMGGADMDDDDAPVGTSDVGPKIEESTNSHQHGRLLLNVGRRRDDLSRVSE</sequence>
<dbReference type="AlphaFoldDB" id="A0AAP0PVB0"/>
<dbReference type="EMBL" id="JBBNAE010000001">
    <property type="protein sequence ID" value="KAK9154226.1"/>
    <property type="molecule type" value="Genomic_DNA"/>
</dbReference>
<feature type="region of interest" description="Disordered" evidence="1">
    <location>
        <begin position="78"/>
        <end position="110"/>
    </location>
</feature>
<proteinExistence type="predicted"/>
<evidence type="ECO:0000256" key="1">
    <source>
        <dbReference type="SAM" id="MobiDB-lite"/>
    </source>
</evidence>
<gene>
    <name evidence="2" type="ORF">Sjap_001706</name>
</gene>
<accession>A0AAP0PVB0</accession>
<reference evidence="2 3" key="1">
    <citation type="submission" date="2024-01" db="EMBL/GenBank/DDBJ databases">
        <title>Genome assemblies of Stephania.</title>
        <authorList>
            <person name="Yang L."/>
        </authorList>
    </citation>
    <scope>NUCLEOTIDE SEQUENCE [LARGE SCALE GENOMIC DNA]</scope>
    <source>
        <strain evidence="2">QJT</strain>
        <tissue evidence="2">Leaf</tissue>
    </source>
</reference>
<evidence type="ECO:0000313" key="3">
    <source>
        <dbReference type="Proteomes" id="UP001417504"/>
    </source>
</evidence>
<comment type="caution">
    <text evidence="2">The sequence shown here is derived from an EMBL/GenBank/DDBJ whole genome shotgun (WGS) entry which is preliminary data.</text>
</comment>
<organism evidence="2 3">
    <name type="scientific">Stephania japonica</name>
    <dbReference type="NCBI Taxonomy" id="461633"/>
    <lineage>
        <taxon>Eukaryota</taxon>
        <taxon>Viridiplantae</taxon>
        <taxon>Streptophyta</taxon>
        <taxon>Embryophyta</taxon>
        <taxon>Tracheophyta</taxon>
        <taxon>Spermatophyta</taxon>
        <taxon>Magnoliopsida</taxon>
        <taxon>Ranunculales</taxon>
        <taxon>Menispermaceae</taxon>
        <taxon>Menispermoideae</taxon>
        <taxon>Cissampelideae</taxon>
        <taxon>Stephania</taxon>
    </lineage>
</organism>
<keyword evidence="3" id="KW-1185">Reference proteome</keyword>
<evidence type="ECO:0000313" key="2">
    <source>
        <dbReference type="EMBL" id="KAK9154226.1"/>
    </source>
</evidence>
<dbReference type="Proteomes" id="UP001417504">
    <property type="component" value="Unassembled WGS sequence"/>
</dbReference>